<proteinExistence type="predicted"/>
<keyword evidence="2" id="KW-1185">Reference proteome</keyword>
<dbReference type="Proteomes" id="UP000683925">
    <property type="component" value="Unassembled WGS sequence"/>
</dbReference>
<evidence type="ECO:0000313" key="2">
    <source>
        <dbReference type="Proteomes" id="UP000683925"/>
    </source>
</evidence>
<accession>A0A8S1V8R0</accession>
<dbReference type="EMBL" id="CAJJDP010000059">
    <property type="protein sequence ID" value="CAD8172349.1"/>
    <property type="molecule type" value="Genomic_DNA"/>
</dbReference>
<reference evidence="1" key="1">
    <citation type="submission" date="2021-01" db="EMBL/GenBank/DDBJ databases">
        <authorList>
            <consortium name="Genoscope - CEA"/>
            <person name="William W."/>
        </authorList>
    </citation>
    <scope>NUCLEOTIDE SEQUENCE</scope>
</reference>
<dbReference type="OMA" id="HMYEIVG"/>
<gene>
    <name evidence="1" type="ORF">POCTA_138.1.T0600068</name>
</gene>
<organism evidence="1 2">
    <name type="scientific">Paramecium octaurelia</name>
    <dbReference type="NCBI Taxonomy" id="43137"/>
    <lineage>
        <taxon>Eukaryota</taxon>
        <taxon>Sar</taxon>
        <taxon>Alveolata</taxon>
        <taxon>Ciliophora</taxon>
        <taxon>Intramacronucleata</taxon>
        <taxon>Oligohymenophorea</taxon>
        <taxon>Peniculida</taxon>
        <taxon>Parameciidae</taxon>
        <taxon>Paramecium</taxon>
    </lineage>
</organism>
<evidence type="ECO:0000313" key="1">
    <source>
        <dbReference type="EMBL" id="CAD8172349.1"/>
    </source>
</evidence>
<comment type="caution">
    <text evidence="1">The sequence shown here is derived from an EMBL/GenBank/DDBJ whole genome shotgun (WGS) entry which is preliminary data.</text>
</comment>
<dbReference type="AlphaFoldDB" id="A0A8S1V8R0"/>
<sequence>MKIANFISKAQKSVFQFSDMKKNLARVIFTNVAIEDNFDSKFPGASQIFYFNEQQKEALVKTTQNKKEIIQFNDSSYLGQYVNKMFNNYKNKAIRFEYAYVEFPNKDYWQHMYEIVGTMDGESSTLVIRIKEDVLKECLECNLDTLEQYKGLFIQRIVNIGMISVFQLKLVSQKTMEEGISEFVIRCLNSKEDVFSSSQKKLLYKSGGKFYYQLGQRSMLHKPDAVVGEVYPQLE</sequence>
<dbReference type="OrthoDB" id="299358at2759"/>
<protein>
    <submittedName>
        <fullName evidence="1">Uncharacterized protein</fullName>
    </submittedName>
</protein>
<name>A0A8S1V8R0_PAROT</name>